<dbReference type="AlphaFoldDB" id="Q30U68"/>
<proteinExistence type="predicted"/>
<evidence type="ECO:0000256" key="1">
    <source>
        <dbReference type="ARBA" id="ARBA00001966"/>
    </source>
</evidence>
<dbReference type="Pfam" id="PF13186">
    <property type="entry name" value="SPASM"/>
    <property type="match status" value="1"/>
</dbReference>
<evidence type="ECO:0000256" key="6">
    <source>
        <dbReference type="ARBA" id="ARBA00023014"/>
    </source>
</evidence>
<dbReference type="NCBIfam" id="TIGR04085">
    <property type="entry name" value="rSAM_more_4Fe4S"/>
    <property type="match status" value="1"/>
</dbReference>
<dbReference type="InterPro" id="IPR058240">
    <property type="entry name" value="rSAM_sf"/>
</dbReference>
<evidence type="ECO:0000256" key="4">
    <source>
        <dbReference type="ARBA" id="ARBA00022723"/>
    </source>
</evidence>
<name>Q30U68_SULDN</name>
<dbReference type="InterPro" id="IPR023885">
    <property type="entry name" value="4Fe4S-binding_SPASM_dom"/>
</dbReference>
<evidence type="ECO:0000259" key="7">
    <source>
        <dbReference type="PROSITE" id="PS51918"/>
    </source>
</evidence>
<dbReference type="InterPro" id="IPR050377">
    <property type="entry name" value="Radical_SAM_PqqE_MftC-like"/>
</dbReference>
<dbReference type="PANTHER" id="PTHR11228:SF7">
    <property type="entry name" value="PQQA PEPTIDE CYCLASE"/>
    <property type="match status" value="1"/>
</dbReference>
<dbReference type="InterPro" id="IPR007197">
    <property type="entry name" value="rSAM"/>
</dbReference>
<sequence length="369" mass="42600">MMDNQMADTYSIDSHKLLYHPLEVSKWYETKDDWEKQKEIYPIYLEITPIGSCNHRCTFCSVDYIGYKSIKQDEKILGDRIREMASLGVKSIMFAGEGEPTLYKPLPNILDICSEVGIDTSLTTNAVAINETTVKNYVKNCKWIKVSINAGDRDTYASVHQTKPEDFDKVVDNLSTAVKIKKENNYSCTIGAQMLLLPENMQSAILLAKKMSQIGVDYLVIKPYTQSLYGTSRKYEGLTYKSMMGLEEELKKYETDEFKVIFRANTMKKLEELKQPYEKCYATPFFWGYIMADGSVYSCSAFLGNENFNLGNINTQTFKEIWQGDKRKQNINYVKNELDISSCRKNCRMDEVNRYLWALKHPNAHVNFI</sequence>
<keyword evidence="5" id="KW-0408">Iron</keyword>
<accession>Q30U68</accession>
<dbReference type="HOGENOM" id="CLU_009273_1_0_7"/>
<dbReference type="InterPro" id="IPR006638">
    <property type="entry name" value="Elp3/MiaA/NifB-like_rSAM"/>
</dbReference>
<evidence type="ECO:0000256" key="3">
    <source>
        <dbReference type="ARBA" id="ARBA00022691"/>
    </source>
</evidence>
<dbReference type="CDD" id="cd01335">
    <property type="entry name" value="Radical_SAM"/>
    <property type="match status" value="1"/>
</dbReference>
<reference evidence="8 9" key="1">
    <citation type="journal article" date="2008" name="Appl. Environ. Microbiol.">
        <title>Genome of the epsilonproteobacterial chemolithoautotroph Sulfurimonas denitrificans.</title>
        <authorList>
            <person name="Sievert S.M."/>
            <person name="Scott K.M."/>
            <person name="Klotz M.G."/>
            <person name="Chain P.S.G."/>
            <person name="Hauser L.J."/>
            <person name="Hemp J."/>
            <person name="Huegler M."/>
            <person name="Land M."/>
            <person name="Lapidus A."/>
            <person name="Larimer F.W."/>
            <person name="Lucas S."/>
            <person name="Malfatti S.A."/>
            <person name="Meyer F."/>
            <person name="Paulsen I.T."/>
            <person name="Ren Q."/>
            <person name="Simon J."/>
            <person name="Bailey K."/>
            <person name="Diaz E."/>
            <person name="Fitzpatrick K.A."/>
            <person name="Glover B."/>
            <person name="Gwatney N."/>
            <person name="Korajkic A."/>
            <person name="Long A."/>
            <person name="Mobberley J.M."/>
            <person name="Pantry S.N."/>
            <person name="Pazder G."/>
            <person name="Peterson S."/>
            <person name="Quintanilla J.D."/>
            <person name="Sprinkle R."/>
            <person name="Stephens J."/>
            <person name="Thomas P."/>
            <person name="Vaughn R."/>
            <person name="Weber M.J."/>
            <person name="Wooten L.L."/>
        </authorList>
    </citation>
    <scope>NUCLEOTIDE SEQUENCE [LARGE SCALE GENOMIC DNA]</scope>
    <source>
        <strain evidence="9">ATCC 33889 / DSM 1251</strain>
    </source>
</reference>
<dbReference type="PROSITE" id="PS51918">
    <property type="entry name" value="RADICAL_SAM"/>
    <property type="match status" value="1"/>
</dbReference>
<dbReference type="Pfam" id="PF04055">
    <property type="entry name" value="Radical_SAM"/>
    <property type="match status" value="1"/>
</dbReference>
<keyword evidence="9" id="KW-1185">Reference proteome</keyword>
<dbReference type="EMBL" id="CP000153">
    <property type="protein sequence ID" value="ABB43463.1"/>
    <property type="molecule type" value="Genomic_DNA"/>
</dbReference>
<dbReference type="SFLD" id="SFLDS00029">
    <property type="entry name" value="Radical_SAM"/>
    <property type="match status" value="1"/>
</dbReference>
<dbReference type="PANTHER" id="PTHR11228">
    <property type="entry name" value="RADICAL SAM DOMAIN PROTEIN"/>
    <property type="match status" value="1"/>
</dbReference>
<feature type="domain" description="Radical SAM core" evidence="7">
    <location>
        <begin position="37"/>
        <end position="268"/>
    </location>
</feature>
<dbReference type="GO" id="GO:0003824">
    <property type="term" value="F:catalytic activity"/>
    <property type="evidence" value="ECO:0007669"/>
    <property type="project" value="InterPro"/>
</dbReference>
<dbReference type="CDD" id="cd21109">
    <property type="entry name" value="SPASM"/>
    <property type="match status" value="1"/>
</dbReference>
<dbReference type="eggNOG" id="COG0535">
    <property type="taxonomic scope" value="Bacteria"/>
</dbReference>
<dbReference type="SMART" id="SM00729">
    <property type="entry name" value="Elp3"/>
    <property type="match status" value="1"/>
</dbReference>
<comment type="cofactor">
    <cofactor evidence="1">
        <name>[4Fe-4S] cluster</name>
        <dbReference type="ChEBI" id="CHEBI:49883"/>
    </cofactor>
</comment>
<dbReference type="SFLD" id="SFLDG01387">
    <property type="entry name" value="BtrN-like_SPASM_domain_contain"/>
    <property type="match status" value="1"/>
</dbReference>
<dbReference type="InterPro" id="IPR013785">
    <property type="entry name" value="Aldolase_TIM"/>
</dbReference>
<protein>
    <submittedName>
        <fullName evidence="8">Radical SAM</fullName>
    </submittedName>
</protein>
<dbReference type="SFLD" id="SFLDG01067">
    <property type="entry name" value="SPASM/twitch_domain_containing"/>
    <property type="match status" value="1"/>
</dbReference>
<dbReference type="GO" id="GO:0046872">
    <property type="term" value="F:metal ion binding"/>
    <property type="evidence" value="ECO:0007669"/>
    <property type="project" value="UniProtKB-KW"/>
</dbReference>
<keyword evidence="6" id="KW-0411">Iron-sulfur</keyword>
<dbReference type="GO" id="GO:0051536">
    <property type="term" value="F:iron-sulfur cluster binding"/>
    <property type="evidence" value="ECO:0007669"/>
    <property type="project" value="UniProtKB-KW"/>
</dbReference>
<dbReference type="STRING" id="326298.Suden_0182"/>
<evidence type="ECO:0000313" key="8">
    <source>
        <dbReference type="EMBL" id="ABB43463.1"/>
    </source>
</evidence>
<evidence type="ECO:0000313" key="9">
    <source>
        <dbReference type="Proteomes" id="UP000002714"/>
    </source>
</evidence>
<dbReference type="KEGG" id="tdn:Suden_0182"/>
<keyword evidence="2" id="KW-0004">4Fe-4S</keyword>
<dbReference type="SUPFAM" id="SSF102114">
    <property type="entry name" value="Radical SAM enzymes"/>
    <property type="match status" value="1"/>
</dbReference>
<keyword evidence="4" id="KW-0479">Metal-binding</keyword>
<dbReference type="InterPro" id="IPR034391">
    <property type="entry name" value="AdoMet-like_SPASM_containing"/>
</dbReference>
<evidence type="ECO:0000256" key="2">
    <source>
        <dbReference type="ARBA" id="ARBA00022485"/>
    </source>
</evidence>
<keyword evidence="3" id="KW-0949">S-adenosyl-L-methionine</keyword>
<dbReference type="Gene3D" id="3.20.20.70">
    <property type="entry name" value="Aldolase class I"/>
    <property type="match status" value="1"/>
</dbReference>
<organism evidence="8 9">
    <name type="scientific">Sulfurimonas denitrificans (strain ATCC 33889 / DSM 1251)</name>
    <name type="common">Thiomicrospira denitrificans (strain ATCC 33889 / DSM 1251)</name>
    <dbReference type="NCBI Taxonomy" id="326298"/>
    <lineage>
        <taxon>Bacteria</taxon>
        <taxon>Pseudomonadati</taxon>
        <taxon>Campylobacterota</taxon>
        <taxon>Epsilonproteobacteria</taxon>
        <taxon>Campylobacterales</taxon>
        <taxon>Sulfurimonadaceae</taxon>
        <taxon>Sulfurimonas</taxon>
    </lineage>
</organism>
<evidence type="ECO:0000256" key="5">
    <source>
        <dbReference type="ARBA" id="ARBA00023004"/>
    </source>
</evidence>
<dbReference type="Proteomes" id="UP000002714">
    <property type="component" value="Chromosome"/>
</dbReference>
<gene>
    <name evidence="8" type="ordered locus">Suden_0182</name>
</gene>